<feature type="signal peptide" evidence="1">
    <location>
        <begin position="1"/>
        <end position="33"/>
    </location>
</feature>
<dbReference type="OrthoDB" id="135652at2"/>
<proteinExistence type="predicted"/>
<name>A0A0P6XU59_9CHLR</name>
<reference evidence="2 3" key="1">
    <citation type="submission" date="2015-07" db="EMBL/GenBank/DDBJ databases">
        <title>Genome sequence of Ornatilinea apprima DSM 23815.</title>
        <authorList>
            <person name="Hemp J."/>
            <person name="Ward L.M."/>
            <person name="Pace L.A."/>
            <person name="Fischer W.W."/>
        </authorList>
    </citation>
    <scope>NUCLEOTIDE SEQUENCE [LARGE SCALE GENOMIC DNA]</scope>
    <source>
        <strain evidence="2 3">P3M-1</strain>
    </source>
</reference>
<dbReference type="PATRIC" id="fig|1134406.4.peg.2426"/>
<dbReference type="AlphaFoldDB" id="A0A0P6XU59"/>
<evidence type="ECO:0000313" key="3">
    <source>
        <dbReference type="Proteomes" id="UP000050417"/>
    </source>
</evidence>
<comment type="caution">
    <text evidence="2">The sequence shown here is derived from an EMBL/GenBank/DDBJ whole genome shotgun (WGS) entry which is preliminary data.</text>
</comment>
<dbReference type="SUPFAM" id="SSF89260">
    <property type="entry name" value="Collagen-binding domain"/>
    <property type="match status" value="1"/>
</dbReference>
<keyword evidence="1" id="KW-0732">Signal</keyword>
<accession>A0A0P6XU59</accession>
<evidence type="ECO:0000313" key="2">
    <source>
        <dbReference type="EMBL" id="KPL76893.1"/>
    </source>
</evidence>
<dbReference type="Gene3D" id="2.60.120.380">
    <property type="match status" value="2"/>
</dbReference>
<organism evidence="2 3">
    <name type="scientific">Ornatilinea apprima</name>
    <dbReference type="NCBI Taxonomy" id="1134406"/>
    <lineage>
        <taxon>Bacteria</taxon>
        <taxon>Bacillati</taxon>
        <taxon>Chloroflexota</taxon>
        <taxon>Anaerolineae</taxon>
        <taxon>Anaerolineales</taxon>
        <taxon>Anaerolineaceae</taxon>
        <taxon>Ornatilinea</taxon>
    </lineage>
</organism>
<dbReference type="Proteomes" id="UP000050417">
    <property type="component" value="Unassembled WGS sequence"/>
</dbReference>
<feature type="chain" id="PRO_5006133229" description="Carboxypeptidase regulatory-like domain-containing protein" evidence="1">
    <location>
        <begin position="34"/>
        <end position="1130"/>
    </location>
</feature>
<sequence length="1130" mass="121459">MMRLWPRVRSFVLALVFLSIAVLCATDSTPAQSDTEPRTVPNACMGNCVVDVNFLHAGMGDTQAKNAFHAWYDTYYTLTGCDDPAWKTDLFFLLDVAGEIVGAPGAPTLQCWQGLMGQASLCADSCAEYFIPHAKYAPNVRLTLGAGQPGLLEVTLDNDANLNSLPELQPNAYSRQFHLLTTLQREGGSALLVNDTAMPSLSFPNWVTRGGYSDCASAYGADADRCRLLEGLNTPSEASAAVEFLDGVLYDLSGQVDDLSDASGSFSADGFVRLLSNNDSLTINQGDFAGYVWVKTHNLSENTHTQQLIPWDAQNQPVTIVNHECNSWLSTCWITGDRTESDAYVFALRGPAEKRLEGSYTITVSAEIQHDKDILDNRASYSYDAAAAGGVGEAQDGVEPPDQGISVSDLPVIELPGPGVYPNSLPAQGPGLLYRLDVPPGVRFLFVQLESLDGGPFSYFVRRGAIPVPDYPQIFEDYHCWSQSDADYAGGCPFPQPYPDAYYIFVSRLQGTSFQLKVEWSTSADAATPTAQPTPPAGGGLSSGFSEVEVNDGRATANAWDLQQPFTGQVSRFADRDYVLLNIPQPGIYTFTLSDAGPDLRAKLTLVRTSSGNSIDTSRASAKGQPVSLTFDGSAGEQYNLIVAAAEMTSGAANQPYQLALTGFIPDPDEPNDERATATFWDVAQGPALGYFWDTTTGRADYFRLIAPPTQAGTEVSFQLSNPAPDLRVRLTLINAVGLFQENTPYSAPGQPVTLSRALEANKEYYLKLESMDYKTSLQPYTLSASYTPASTQTGPTETGRPVRLHGIVFNQGSLLPGPIRDVEIYAQVGSQPAALIATTGTLGRYSATVQAAEGQTVRIWAVKAGCVFEPAQDLWSPDPRQRSHRSVFRLMGAQLIQATPTPPPASAETPLPPLLPTLPATLAAQTPTLPAAQGETSISGSVWRLFPGSPAAGVGAARLILTVNGVEQPPVLSGIDGSYSLSAPGLRVGDQLSLRAEGDEDQFEPSAYSWQAEAGVSAWTYDFYSYWGEITTSAPDDQNRLYGRVTGSQGQGVAGVYVVVQMGTSDALQRLGPTDANGFFDGYVRLPARVMVTVWVEGGGYAPSRAQFFHAYQPEDRAINFTQIPAQGK</sequence>
<evidence type="ECO:0008006" key="4">
    <source>
        <dbReference type="Google" id="ProtNLM"/>
    </source>
</evidence>
<dbReference type="RefSeq" id="WP_075062828.1">
    <property type="nucleotide sequence ID" value="NZ_LGCL01000024.1"/>
</dbReference>
<keyword evidence="3" id="KW-1185">Reference proteome</keyword>
<evidence type="ECO:0000256" key="1">
    <source>
        <dbReference type="SAM" id="SignalP"/>
    </source>
</evidence>
<protein>
    <recommendedName>
        <fullName evidence="4">Carboxypeptidase regulatory-like domain-containing protein</fullName>
    </recommendedName>
</protein>
<gene>
    <name evidence="2" type="ORF">ADN00_09840</name>
</gene>
<dbReference type="STRING" id="1134406.ADN00_09840"/>
<dbReference type="EMBL" id="LGCL01000024">
    <property type="protein sequence ID" value="KPL76893.1"/>
    <property type="molecule type" value="Genomic_DNA"/>
</dbReference>